<name>A0A0K0DBP9_ANGCA</name>
<reference evidence="1" key="1">
    <citation type="submission" date="2012-09" db="EMBL/GenBank/DDBJ databases">
        <authorList>
            <person name="Martin A.A."/>
        </authorList>
    </citation>
    <scope>NUCLEOTIDE SEQUENCE</scope>
</reference>
<protein>
    <submittedName>
        <fullName evidence="2">FDF domain-containing protein</fullName>
    </submittedName>
</protein>
<dbReference type="WBParaSite" id="ACAC_0000787401-mRNA-1">
    <property type="protein sequence ID" value="ACAC_0000787401-mRNA-1"/>
    <property type="gene ID" value="ACAC_0000787401"/>
</dbReference>
<keyword evidence="1" id="KW-1185">Reference proteome</keyword>
<evidence type="ECO:0000313" key="1">
    <source>
        <dbReference type="Proteomes" id="UP000035642"/>
    </source>
</evidence>
<proteinExistence type="predicted"/>
<organism evidence="1 2">
    <name type="scientific">Angiostrongylus cantonensis</name>
    <name type="common">Rat lungworm</name>
    <dbReference type="NCBI Taxonomy" id="6313"/>
    <lineage>
        <taxon>Eukaryota</taxon>
        <taxon>Metazoa</taxon>
        <taxon>Ecdysozoa</taxon>
        <taxon>Nematoda</taxon>
        <taxon>Chromadorea</taxon>
        <taxon>Rhabditida</taxon>
        <taxon>Rhabditina</taxon>
        <taxon>Rhabditomorpha</taxon>
        <taxon>Strongyloidea</taxon>
        <taxon>Metastrongylidae</taxon>
        <taxon>Angiostrongylus</taxon>
    </lineage>
</organism>
<sequence length="133" mass="14964">MFGEIFELQQVDGRKPLGRPGAKLSSVAYRFCSEKEMESSGLASDGDLETFPQRNTAEWIPPLRMQLIANVILQNDLMGDYVEDLAMGNEYVGQGASHHEQDGDSTPGQDQEAFFSLWRRKIGRTTDIQHNRS</sequence>
<dbReference type="AlphaFoldDB" id="A0A0K0DBP9"/>
<evidence type="ECO:0000313" key="2">
    <source>
        <dbReference type="WBParaSite" id="ACAC_0000787401-mRNA-1"/>
    </source>
</evidence>
<dbReference type="Proteomes" id="UP000035642">
    <property type="component" value="Unassembled WGS sequence"/>
</dbReference>
<accession>A0A0K0DBP9</accession>
<reference evidence="2" key="2">
    <citation type="submission" date="2017-02" db="UniProtKB">
        <authorList>
            <consortium name="WormBaseParasite"/>
        </authorList>
    </citation>
    <scope>IDENTIFICATION</scope>
</reference>